<accession>A0A1H7ZPA6</accession>
<reference evidence="3" key="1">
    <citation type="submission" date="2016-10" db="EMBL/GenBank/DDBJ databases">
        <authorList>
            <person name="Varghese N."/>
        </authorList>
    </citation>
    <scope>NUCLEOTIDE SEQUENCE [LARGE SCALE GENOMIC DNA]</scope>
    <source>
        <strain evidence="3">DSM 45096 / BCRC 16803 / CGMCC 4.1857 / CIP 109030 / JCM 12277 / KCTC 19219 / NBRC 100920 / 33214</strain>
    </source>
</reference>
<organism evidence="2 3">
    <name type="scientific">Streptacidiphilus jiangxiensis</name>
    <dbReference type="NCBI Taxonomy" id="235985"/>
    <lineage>
        <taxon>Bacteria</taxon>
        <taxon>Bacillati</taxon>
        <taxon>Actinomycetota</taxon>
        <taxon>Actinomycetes</taxon>
        <taxon>Kitasatosporales</taxon>
        <taxon>Streptomycetaceae</taxon>
        <taxon>Streptacidiphilus</taxon>
    </lineage>
</organism>
<feature type="region of interest" description="Disordered" evidence="1">
    <location>
        <begin position="1"/>
        <end position="42"/>
    </location>
</feature>
<gene>
    <name evidence="2" type="ORF">SAMN05414137_13642</name>
</gene>
<protein>
    <submittedName>
        <fullName evidence="2">Uncharacterized protein</fullName>
    </submittedName>
</protein>
<dbReference type="STRING" id="235985.SAMN05414137_13642"/>
<evidence type="ECO:0000256" key="1">
    <source>
        <dbReference type="SAM" id="MobiDB-lite"/>
    </source>
</evidence>
<sequence>MRPPGDACTSRSAAIHRDMTTDRTPPPRDRRRPVTLSRRRTEAHTEMLRRVVPAAVEDRGLSRLDIAAFSSSIG</sequence>
<name>A0A1H7ZPA6_STRJI</name>
<dbReference type="AlphaFoldDB" id="A0A1H7ZPA6"/>
<dbReference type="Proteomes" id="UP000183015">
    <property type="component" value="Unassembled WGS sequence"/>
</dbReference>
<proteinExistence type="predicted"/>
<evidence type="ECO:0000313" key="2">
    <source>
        <dbReference type="EMBL" id="SEM59704.1"/>
    </source>
</evidence>
<evidence type="ECO:0000313" key="3">
    <source>
        <dbReference type="Proteomes" id="UP000183015"/>
    </source>
</evidence>
<feature type="compositionally biased region" description="Basic and acidic residues" evidence="1">
    <location>
        <begin position="15"/>
        <end position="28"/>
    </location>
</feature>
<dbReference type="EMBL" id="FOAZ01000036">
    <property type="protein sequence ID" value="SEM59704.1"/>
    <property type="molecule type" value="Genomic_DNA"/>
</dbReference>
<keyword evidence="3" id="KW-1185">Reference proteome</keyword>